<protein>
    <submittedName>
        <fullName evidence="2">Uncharacterized protein</fullName>
    </submittedName>
</protein>
<name>A0ABX9RL91_9ACTN</name>
<dbReference type="EMBL" id="RAZS01000001">
    <property type="protein sequence ID" value="RKN24321.1"/>
    <property type="molecule type" value="Genomic_DNA"/>
</dbReference>
<accession>A0ABX9RL91</accession>
<reference evidence="2 3" key="1">
    <citation type="submission" date="2018-09" db="EMBL/GenBank/DDBJ databases">
        <title>Micromonospora sp. nov. MS1-9, isolated from a root of Musa sp.</title>
        <authorList>
            <person name="Kuncharoen N."/>
            <person name="Kudo T."/>
            <person name="Ohkuma M."/>
            <person name="Yuki M."/>
            <person name="Tanasupawat S."/>
        </authorList>
    </citation>
    <scope>NUCLEOTIDE SEQUENCE [LARGE SCALE GENOMIC DNA]</scope>
    <source>
        <strain evidence="2 3">NGC1-4</strain>
    </source>
</reference>
<evidence type="ECO:0000313" key="2">
    <source>
        <dbReference type="EMBL" id="RKN24321.1"/>
    </source>
</evidence>
<comment type="caution">
    <text evidence="2">The sequence shown here is derived from an EMBL/GenBank/DDBJ whole genome shotgun (WGS) entry which is preliminary data.</text>
</comment>
<organism evidence="2 3">
    <name type="scientific">Micromonospora musae</name>
    <dbReference type="NCBI Taxonomy" id="1894970"/>
    <lineage>
        <taxon>Bacteria</taxon>
        <taxon>Bacillati</taxon>
        <taxon>Actinomycetota</taxon>
        <taxon>Actinomycetes</taxon>
        <taxon>Micromonosporales</taxon>
        <taxon>Micromonosporaceae</taxon>
        <taxon>Micromonospora</taxon>
    </lineage>
</organism>
<sequence length="293" mass="33903">MKSAETLREATNPLPYWNERKGAPSPAPSAVNPEAAKRRFATLLSELDSSGYLDRIFPRICVDDRYGEEVDRAAKLEELSGIPGLWPIQPTSWDDDTFFTTIEVFHDLVARPRERSWHSWDECGWHYSAFSVKPARNLYTIRVNRILENASIQLRLATAGENAGRLVHLVDDDRRVLLDRALRSPEPKVRDHIEHATNLFRRRTATAHDKRSAVVTLAHVLESRRKLLKQELLSRDEGALFQIANEFAIRHESERQKADYDPLFLDWIFWWYLATIELTDRLVVRTSQPDCST</sequence>
<dbReference type="Proteomes" id="UP000271548">
    <property type="component" value="Unassembled WGS sequence"/>
</dbReference>
<evidence type="ECO:0000256" key="1">
    <source>
        <dbReference type="SAM" id="MobiDB-lite"/>
    </source>
</evidence>
<proteinExistence type="predicted"/>
<evidence type="ECO:0000313" key="3">
    <source>
        <dbReference type="Proteomes" id="UP000271548"/>
    </source>
</evidence>
<gene>
    <name evidence="2" type="ORF">D7147_03820</name>
</gene>
<feature type="region of interest" description="Disordered" evidence="1">
    <location>
        <begin position="1"/>
        <end position="32"/>
    </location>
</feature>
<keyword evidence="3" id="KW-1185">Reference proteome</keyword>